<dbReference type="EMBL" id="JALNTZ010000003">
    <property type="protein sequence ID" value="KAJ3659781.1"/>
    <property type="molecule type" value="Genomic_DNA"/>
</dbReference>
<dbReference type="PANTHER" id="PTHR46599:SF3">
    <property type="entry name" value="PIGGYBAC TRANSPOSABLE ELEMENT-DERIVED PROTEIN 4"/>
    <property type="match status" value="1"/>
</dbReference>
<name>A0AA38MKE1_9CUCU</name>
<feature type="compositionally biased region" description="Low complexity" evidence="1">
    <location>
        <begin position="54"/>
        <end position="65"/>
    </location>
</feature>
<feature type="compositionally biased region" description="Basic residues" evidence="1">
    <location>
        <begin position="38"/>
        <end position="48"/>
    </location>
</feature>
<evidence type="ECO:0000313" key="3">
    <source>
        <dbReference type="EMBL" id="KAJ3659781.1"/>
    </source>
</evidence>
<reference evidence="3" key="1">
    <citation type="journal article" date="2023" name="G3 (Bethesda)">
        <title>Whole genome assemblies of Zophobas morio and Tenebrio molitor.</title>
        <authorList>
            <person name="Kaur S."/>
            <person name="Stinson S.A."/>
            <person name="diCenzo G.C."/>
        </authorList>
    </citation>
    <scope>NUCLEOTIDE SEQUENCE</scope>
    <source>
        <strain evidence="3">QUZm001</strain>
    </source>
</reference>
<evidence type="ECO:0000256" key="1">
    <source>
        <dbReference type="SAM" id="MobiDB-lite"/>
    </source>
</evidence>
<feature type="domain" description="PiggyBac transposable element-derived protein" evidence="2">
    <location>
        <begin position="116"/>
        <end position="489"/>
    </location>
</feature>
<proteinExistence type="predicted"/>
<sequence>MEKISLGTRVAIRATKFDPKDSDNSWTKQPKYGFKTWTRLKKAGPSRSRRYELSDTSDSSSSSSSSDEDDLPTQNDTILAHSTKWTFTENIENDEYKEGYYKPKLTTTDMMNMSELDYFELFFPTEKLNLILRYTNLKLAQGRKPISRQELYKFIGMLLAMSVNTLTPRRKYWKNTDTGVFPPAAFGKRFGLGLHRFEEIMHALSFANPDEDVGDDKWFQPRALVNFLNEKWPSIMTAGYKLTCDESMFSWYGKGAHQNGMPAVIKIKRKPKGVGCEMKTLADAQTRIMLQMEINEGKDAMQEKRWQRELGAGTATTLRLTQKWHGTSRMIIGDAWFGSVKTTVELRKRGLYFLGIVKVATTNYPSKIIKSKCPEEKGRYATATAEINNTKLIALAWRDRKVHTFIGSCGTTIDGEPCKKRRFDEEGNLYYKSVKRPKLVQTYFDGAPAIDIHNHIRQSGLSLETVWNTQNWEHRMYASLFGIIETNAFLAYNYFASKNVDHQTFTENLAIQLINGPTEKRNVDRHQSLPHELDVSNNNNDPHVLKPLSSTNPNKQRIQRKCIICSRIKKVQQKASYFCVPCGERAVMCSPQTGRDCFVYHIRNGIPA</sequence>
<dbReference type="Pfam" id="PF13843">
    <property type="entry name" value="DDE_Tnp_1_7"/>
    <property type="match status" value="1"/>
</dbReference>
<dbReference type="Proteomes" id="UP001168821">
    <property type="component" value="Unassembled WGS sequence"/>
</dbReference>
<accession>A0AA38MKE1</accession>
<protein>
    <recommendedName>
        <fullName evidence="2">PiggyBac transposable element-derived protein domain-containing protein</fullName>
    </recommendedName>
</protein>
<dbReference type="AlphaFoldDB" id="A0AA38MKE1"/>
<feature type="region of interest" description="Disordered" evidence="1">
    <location>
        <begin position="37"/>
        <end position="74"/>
    </location>
</feature>
<keyword evidence="4" id="KW-1185">Reference proteome</keyword>
<dbReference type="InterPro" id="IPR029526">
    <property type="entry name" value="PGBD"/>
</dbReference>
<organism evidence="3 4">
    <name type="scientific">Zophobas morio</name>
    <dbReference type="NCBI Taxonomy" id="2755281"/>
    <lineage>
        <taxon>Eukaryota</taxon>
        <taxon>Metazoa</taxon>
        <taxon>Ecdysozoa</taxon>
        <taxon>Arthropoda</taxon>
        <taxon>Hexapoda</taxon>
        <taxon>Insecta</taxon>
        <taxon>Pterygota</taxon>
        <taxon>Neoptera</taxon>
        <taxon>Endopterygota</taxon>
        <taxon>Coleoptera</taxon>
        <taxon>Polyphaga</taxon>
        <taxon>Cucujiformia</taxon>
        <taxon>Tenebrionidae</taxon>
        <taxon>Zophobas</taxon>
    </lineage>
</organism>
<evidence type="ECO:0000259" key="2">
    <source>
        <dbReference type="Pfam" id="PF13843"/>
    </source>
</evidence>
<dbReference type="PANTHER" id="PTHR46599">
    <property type="entry name" value="PIGGYBAC TRANSPOSABLE ELEMENT-DERIVED PROTEIN 4"/>
    <property type="match status" value="1"/>
</dbReference>
<gene>
    <name evidence="3" type="ORF">Zmor_011453</name>
</gene>
<comment type="caution">
    <text evidence="3">The sequence shown here is derived from an EMBL/GenBank/DDBJ whole genome shotgun (WGS) entry which is preliminary data.</text>
</comment>
<evidence type="ECO:0000313" key="4">
    <source>
        <dbReference type="Proteomes" id="UP001168821"/>
    </source>
</evidence>